<dbReference type="AlphaFoldDB" id="A0A2P7UYX7"/>
<evidence type="ECO:0000313" key="2">
    <source>
        <dbReference type="EMBL" id="PSJ92156.1"/>
    </source>
</evidence>
<gene>
    <name evidence="2" type="ORF">C7R93_20480</name>
</gene>
<comment type="caution">
    <text evidence="2">The sequence shown here is derived from an EMBL/GenBank/DDBJ whole genome shotgun (WGS) entry which is preliminary data.</text>
</comment>
<evidence type="ECO:0000259" key="1">
    <source>
        <dbReference type="PROSITE" id="PS50933"/>
    </source>
</evidence>
<proteinExistence type="predicted"/>
<accession>A0A2P7UYX7</accession>
<keyword evidence="3" id="KW-1185">Reference proteome</keyword>
<protein>
    <submittedName>
        <fullName evidence="2">CHRD domain-containing protein</fullName>
    </submittedName>
</protein>
<organism evidence="2 3">
    <name type="scientific">Brevibacillus fortis</name>
    <dbReference type="NCBI Taxonomy" id="2126352"/>
    <lineage>
        <taxon>Bacteria</taxon>
        <taxon>Bacillati</taxon>
        <taxon>Bacillota</taxon>
        <taxon>Bacilli</taxon>
        <taxon>Bacillales</taxon>
        <taxon>Paenibacillaceae</taxon>
        <taxon>Brevibacillus</taxon>
    </lineage>
</organism>
<dbReference type="Pfam" id="PF07452">
    <property type="entry name" value="CHRD"/>
    <property type="match status" value="1"/>
</dbReference>
<dbReference type="SMART" id="SM00754">
    <property type="entry name" value="CHRD"/>
    <property type="match status" value="1"/>
</dbReference>
<dbReference type="InterPro" id="IPR010895">
    <property type="entry name" value="CHRD"/>
</dbReference>
<dbReference type="PROSITE" id="PS50933">
    <property type="entry name" value="CHRD"/>
    <property type="match status" value="1"/>
</dbReference>
<sequence>MAFRFRAILRGAEEVPPVRTNATGTTSFQLSQNGQRLDFRLVVNNLRNFTQGHIHVGARGVNGPVVVFLFGPVTRGISVNRGVVTGSITRADLVGPLQGRPLSDLIRLMNNGRTYVNAHTTQNPGGEIRGQIRRALRRNKR</sequence>
<feature type="domain" description="CHRD" evidence="1">
    <location>
        <begin position="1"/>
        <end position="137"/>
    </location>
</feature>
<dbReference type="EMBL" id="PXZM01000035">
    <property type="protein sequence ID" value="PSJ92156.1"/>
    <property type="molecule type" value="Genomic_DNA"/>
</dbReference>
<evidence type="ECO:0000313" key="3">
    <source>
        <dbReference type="Proteomes" id="UP000240419"/>
    </source>
</evidence>
<name>A0A2P7UYX7_9BACL</name>
<dbReference type="Proteomes" id="UP000240419">
    <property type="component" value="Unassembled WGS sequence"/>
</dbReference>
<dbReference type="OrthoDB" id="571052at2"/>
<reference evidence="2 3" key="1">
    <citation type="submission" date="2018-03" db="EMBL/GenBank/DDBJ databases">
        <title>Brevisbacillus phylogenomics.</title>
        <authorList>
            <person name="Dunlap C."/>
        </authorList>
    </citation>
    <scope>NUCLEOTIDE SEQUENCE [LARGE SCALE GENOMIC DNA]</scope>
    <source>
        <strain evidence="2 3">NRRL NRS-1210</strain>
    </source>
</reference>
<dbReference type="RefSeq" id="WP_106840555.1">
    <property type="nucleotide sequence ID" value="NZ_JARMEZ010000017.1"/>
</dbReference>